<evidence type="ECO:0000313" key="1">
    <source>
        <dbReference type="EMBL" id="BCT75560.1"/>
    </source>
</evidence>
<keyword evidence="2" id="KW-1185">Reference proteome</keyword>
<protein>
    <submittedName>
        <fullName evidence="1">Uncharacterized protein</fullName>
    </submittedName>
</protein>
<accession>A0ABM7PTI4</accession>
<gene>
    <name evidence="1" type="ORF">SCMU_14020</name>
</gene>
<organism evidence="1 2">
    <name type="scientific">Sinomonas cyclohexanicum</name>
    <name type="common">Corynebacterium cyclohexanicum</name>
    <dbReference type="NCBI Taxonomy" id="322009"/>
    <lineage>
        <taxon>Bacteria</taxon>
        <taxon>Bacillati</taxon>
        <taxon>Actinomycetota</taxon>
        <taxon>Actinomycetes</taxon>
        <taxon>Micrococcales</taxon>
        <taxon>Micrococcaceae</taxon>
        <taxon>Sinomonas</taxon>
    </lineage>
</organism>
<sequence length="95" mass="10713">MPDRRPLVLTVYDLDAFPHLVAKARGAGRAKRLTDAELAAEYHSQCVDERMALAPPRYGGCSCHSAKDYARIEQIALTLWRFATHPHYDERSTDA</sequence>
<evidence type="ECO:0000313" key="2">
    <source>
        <dbReference type="Proteomes" id="UP001319861"/>
    </source>
</evidence>
<dbReference type="EMBL" id="AP024525">
    <property type="protein sequence ID" value="BCT75560.1"/>
    <property type="molecule type" value="Genomic_DNA"/>
</dbReference>
<proteinExistence type="predicted"/>
<name>A0ABM7PTI4_SINCY</name>
<dbReference type="Proteomes" id="UP001319861">
    <property type="component" value="Chromosome"/>
</dbReference>
<reference evidence="1 2" key="1">
    <citation type="journal article" date="2021" name="J. Biosci. Bioeng.">
        <title>Identification and characterization of a chc gene cluster responsible for the aromatization pathway of cyclohexanecarboxylate degradation in Sinomonas cyclohexanicum ATCC 51369.</title>
        <authorList>
            <person name="Yamamoto T."/>
            <person name="Hasegawa Y."/>
            <person name="Lau P.C.K."/>
            <person name="Iwaki H."/>
        </authorList>
    </citation>
    <scope>NUCLEOTIDE SEQUENCE [LARGE SCALE GENOMIC DNA]</scope>
    <source>
        <strain evidence="1 2">ATCC 51369</strain>
    </source>
</reference>